<dbReference type="Pfam" id="PF02518">
    <property type="entry name" value="HATPase_c"/>
    <property type="match status" value="1"/>
</dbReference>
<evidence type="ECO:0000256" key="1">
    <source>
        <dbReference type="ARBA" id="ARBA00000085"/>
    </source>
</evidence>
<evidence type="ECO:0000256" key="7">
    <source>
        <dbReference type="SAM" id="Coils"/>
    </source>
</evidence>
<dbReference type="SMART" id="SM00387">
    <property type="entry name" value="HATPase_c"/>
    <property type="match status" value="1"/>
</dbReference>
<evidence type="ECO:0000256" key="4">
    <source>
        <dbReference type="ARBA" id="ARBA00022741"/>
    </source>
</evidence>
<dbReference type="InterPro" id="IPR005467">
    <property type="entry name" value="His_kinase_dom"/>
</dbReference>
<organism evidence="9 10">
    <name type="scientific">Roseateles albus</name>
    <dbReference type="NCBI Taxonomy" id="2987525"/>
    <lineage>
        <taxon>Bacteria</taxon>
        <taxon>Pseudomonadati</taxon>
        <taxon>Pseudomonadota</taxon>
        <taxon>Betaproteobacteria</taxon>
        <taxon>Burkholderiales</taxon>
        <taxon>Sphaerotilaceae</taxon>
        <taxon>Roseateles</taxon>
    </lineage>
</organism>
<dbReference type="Gene3D" id="1.10.287.130">
    <property type="match status" value="1"/>
</dbReference>
<evidence type="ECO:0000313" key="10">
    <source>
        <dbReference type="Proteomes" id="UP001221189"/>
    </source>
</evidence>
<name>A0ABT5KM81_9BURK</name>
<evidence type="ECO:0000256" key="5">
    <source>
        <dbReference type="ARBA" id="ARBA00022777"/>
    </source>
</evidence>
<evidence type="ECO:0000259" key="8">
    <source>
        <dbReference type="PROSITE" id="PS50109"/>
    </source>
</evidence>
<protein>
    <recommendedName>
        <fullName evidence="2">histidine kinase</fullName>
        <ecNumber evidence="2">2.7.13.3</ecNumber>
    </recommendedName>
</protein>
<keyword evidence="7" id="KW-0175">Coiled coil</keyword>
<dbReference type="GO" id="GO:0016301">
    <property type="term" value="F:kinase activity"/>
    <property type="evidence" value="ECO:0007669"/>
    <property type="project" value="UniProtKB-KW"/>
</dbReference>
<dbReference type="Proteomes" id="UP001221189">
    <property type="component" value="Unassembled WGS sequence"/>
</dbReference>
<keyword evidence="5 9" id="KW-0418">Kinase</keyword>
<feature type="domain" description="Histidine kinase" evidence="8">
    <location>
        <begin position="397"/>
        <end position="627"/>
    </location>
</feature>
<keyword evidence="6" id="KW-0067">ATP-binding</keyword>
<evidence type="ECO:0000256" key="2">
    <source>
        <dbReference type="ARBA" id="ARBA00012438"/>
    </source>
</evidence>
<dbReference type="InterPro" id="IPR003594">
    <property type="entry name" value="HATPase_dom"/>
</dbReference>
<keyword evidence="3" id="KW-0808">Transferase</keyword>
<feature type="coiled-coil region" evidence="7">
    <location>
        <begin position="347"/>
        <end position="381"/>
    </location>
</feature>
<comment type="caution">
    <text evidence="9">The sequence shown here is derived from an EMBL/GenBank/DDBJ whole genome shotgun (WGS) entry which is preliminary data.</text>
</comment>
<evidence type="ECO:0000256" key="3">
    <source>
        <dbReference type="ARBA" id="ARBA00022679"/>
    </source>
</evidence>
<dbReference type="EC" id="2.7.13.3" evidence="2"/>
<dbReference type="PANTHER" id="PTHR44936:SF10">
    <property type="entry name" value="SENSOR PROTEIN RSTB"/>
    <property type="match status" value="1"/>
</dbReference>
<accession>A0ABT5KM81</accession>
<dbReference type="PANTHER" id="PTHR44936">
    <property type="entry name" value="SENSOR PROTEIN CREC"/>
    <property type="match status" value="1"/>
</dbReference>
<dbReference type="InterPro" id="IPR036890">
    <property type="entry name" value="HATPase_C_sf"/>
</dbReference>
<proteinExistence type="predicted"/>
<dbReference type="RefSeq" id="WP_273602506.1">
    <property type="nucleotide sequence ID" value="NZ_JAQQXT010000024.1"/>
</dbReference>
<dbReference type="InterPro" id="IPR050980">
    <property type="entry name" value="2C_sensor_his_kinase"/>
</dbReference>
<evidence type="ECO:0000256" key="6">
    <source>
        <dbReference type="ARBA" id="ARBA00022840"/>
    </source>
</evidence>
<dbReference type="Gene3D" id="3.30.565.10">
    <property type="entry name" value="Histidine kinase-like ATPase, C-terminal domain"/>
    <property type="match status" value="1"/>
</dbReference>
<sequence>MTSVRTDVSDAEVDGVYTAAGSYRMSEALQLSRALVGSYPDSQRCKFLQSWLGLRLGEPAAPELLQQAEALEQDLTLDPMQRAELLLLLAVRRMAQGLTLTALKNEGEALALFEHAGRKVGECMAAWQMLVHLISIGDLDEVERLQPLLERRLLGRYDWADAVLAVSRASAAYGRAEAGDKNSRSTCIAIYRDLYERSKLPALCEFRRMVGTNLAVNCALGGEFELAQQLLSELELLDAGVNQVAVITMHAWRAYTHALVGLRDGHLDLAAVELTRALQLENRGQRGANLQSKILEAQAECAFRQGRIEDGRTALQERQKVQDDVLRQLRAKHNAGMEALLREAQLATELRARNADLRLAYDEMEQRVRERSAELAEAQQALHRHAQRGVVSKLLIGVAHQLNTPLGTAGLTVSALRDQLQGLLSQLQSPMRKQDLLASVEQMDDAAALIETNLLRSRSLLSRFSELGLHEQLHQSRRVQLAPWLREQVEALQQEWQAVGVQPVLQLEEGIEWLGAVDALGHVLQHLFRNAMRFARVDGRAAPVSLVFQRLLPGPGLCIEVKDQGPGMSESRRAHAFEPFAEQLVTEGGLGLVLVRNLVEGLMRGQVELRANQPQGLCVRITLPESGTGSLYQSVGQALSGRA</sequence>
<dbReference type="SUPFAM" id="SSF55874">
    <property type="entry name" value="ATPase domain of HSP90 chaperone/DNA topoisomerase II/histidine kinase"/>
    <property type="match status" value="1"/>
</dbReference>
<keyword evidence="4" id="KW-0547">Nucleotide-binding</keyword>
<evidence type="ECO:0000313" key="9">
    <source>
        <dbReference type="EMBL" id="MDC8774512.1"/>
    </source>
</evidence>
<comment type="catalytic activity">
    <reaction evidence="1">
        <text>ATP + protein L-histidine = ADP + protein N-phospho-L-histidine.</text>
        <dbReference type="EC" id="2.7.13.3"/>
    </reaction>
</comment>
<keyword evidence="10" id="KW-1185">Reference proteome</keyword>
<gene>
    <name evidence="9" type="ORF">PRZ03_23360</name>
</gene>
<dbReference type="EMBL" id="JAQQXT010000024">
    <property type="protein sequence ID" value="MDC8774512.1"/>
    <property type="molecule type" value="Genomic_DNA"/>
</dbReference>
<reference evidence="9 10" key="1">
    <citation type="submission" date="2022-10" db="EMBL/GenBank/DDBJ databases">
        <title>Paucibacter sp. hw1 Genome sequencing.</title>
        <authorList>
            <person name="Park S."/>
        </authorList>
    </citation>
    <scope>NUCLEOTIDE SEQUENCE [LARGE SCALE GENOMIC DNA]</scope>
    <source>
        <strain evidence="10">hw1</strain>
    </source>
</reference>
<dbReference type="PROSITE" id="PS50109">
    <property type="entry name" value="HIS_KIN"/>
    <property type="match status" value="1"/>
</dbReference>